<accession>A0A8D8X548</accession>
<dbReference type="EMBL" id="HBUF01258368">
    <property type="protein sequence ID" value="CAG6682204.1"/>
    <property type="molecule type" value="Transcribed_RNA"/>
</dbReference>
<proteinExistence type="predicted"/>
<sequence>MHDVPESSNHLTAADSSSNFVLLPPNGEFLESLLAYRYCSLKWPSVAFRSTCSNLSLESCPHSRSSPPTVCVLGHQKQARTDLSRSRYKRFAFLPGFCAGDPSVRGACRGSGIGLECEWQRWGGTQPPPRTRRCRECTCTAENNRGMIALIGEGVENVFGITCSML</sequence>
<organism evidence="1">
    <name type="scientific">Cacopsylla melanoneura</name>
    <dbReference type="NCBI Taxonomy" id="428564"/>
    <lineage>
        <taxon>Eukaryota</taxon>
        <taxon>Metazoa</taxon>
        <taxon>Ecdysozoa</taxon>
        <taxon>Arthropoda</taxon>
        <taxon>Hexapoda</taxon>
        <taxon>Insecta</taxon>
        <taxon>Pterygota</taxon>
        <taxon>Neoptera</taxon>
        <taxon>Paraneoptera</taxon>
        <taxon>Hemiptera</taxon>
        <taxon>Sternorrhyncha</taxon>
        <taxon>Psylloidea</taxon>
        <taxon>Psyllidae</taxon>
        <taxon>Psyllinae</taxon>
        <taxon>Cacopsylla</taxon>
    </lineage>
</organism>
<name>A0A8D8X548_9HEMI</name>
<protein>
    <submittedName>
        <fullName evidence="1">Uncharacterized protein</fullName>
    </submittedName>
</protein>
<reference evidence="1" key="1">
    <citation type="submission" date="2021-05" db="EMBL/GenBank/DDBJ databases">
        <authorList>
            <person name="Alioto T."/>
            <person name="Alioto T."/>
            <person name="Gomez Garrido J."/>
        </authorList>
    </citation>
    <scope>NUCLEOTIDE SEQUENCE</scope>
</reference>
<evidence type="ECO:0000313" key="1">
    <source>
        <dbReference type="EMBL" id="CAG6682204.1"/>
    </source>
</evidence>
<dbReference type="AlphaFoldDB" id="A0A8D8X548"/>